<sequence>MRILISFFLIIFASDCYACFVPPEGLSDEHKLTFAGNVGVGIVLFLFALLCRYFSQKSRLWVPAVFGLSLGYIPAVMYFLFIEGIAGPGGACGRPELLEMGSVILVSFSILAGYELFNWLRLRRKNGL</sequence>
<gene>
    <name evidence="2" type="ORF">PTD2_01426</name>
</gene>
<feature type="transmembrane region" description="Helical" evidence="1">
    <location>
        <begin position="34"/>
        <end position="53"/>
    </location>
</feature>
<evidence type="ECO:0000313" key="2">
    <source>
        <dbReference type="EMBL" id="EAR30188.1"/>
    </source>
</evidence>
<name>A4C3Q6_9GAMM</name>
<feature type="transmembrane region" description="Helical" evidence="1">
    <location>
        <begin position="101"/>
        <end position="120"/>
    </location>
</feature>
<proteinExistence type="predicted"/>
<organism evidence="2 3">
    <name type="scientific">Pseudoalteromonas tunicata D2</name>
    <dbReference type="NCBI Taxonomy" id="87626"/>
    <lineage>
        <taxon>Bacteria</taxon>
        <taxon>Pseudomonadati</taxon>
        <taxon>Pseudomonadota</taxon>
        <taxon>Gammaproteobacteria</taxon>
        <taxon>Alteromonadales</taxon>
        <taxon>Pseudoalteromonadaceae</taxon>
        <taxon>Pseudoalteromonas</taxon>
    </lineage>
</organism>
<dbReference type="EMBL" id="AAOH01000001">
    <property type="protein sequence ID" value="EAR30188.1"/>
    <property type="molecule type" value="Genomic_DNA"/>
</dbReference>
<dbReference type="AlphaFoldDB" id="A4C3Q6"/>
<keyword evidence="1" id="KW-0472">Membrane</keyword>
<dbReference type="STRING" id="87626.PTD2_01426"/>
<keyword evidence="1" id="KW-1133">Transmembrane helix</keyword>
<comment type="caution">
    <text evidence="2">The sequence shown here is derived from an EMBL/GenBank/DDBJ whole genome shotgun (WGS) entry which is preliminary data.</text>
</comment>
<accession>A4C3Q6</accession>
<feature type="transmembrane region" description="Helical" evidence="1">
    <location>
        <begin position="60"/>
        <end position="81"/>
    </location>
</feature>
<keyword evidence="3" id="KW-1185">Reference proteome</keyword>
<dbReference type="eggNOG" id="ENOG5033W6X">
    <property type="taxonomic scope" value="Bacteria"/>
</dbReference>
<evidence type="ECO:0000256" key="1">
    <source>
        <dbReference type="SAM" id="Phobius"/>
    </source>
</evidence>
<protein>
    <submittedName>
        <fullName evidence="2">Uncharacterized protein</fullName>
    </submittedName>
</protein>
<evidence type="ECO:0000313" key="3">
    <source>
        <dbReference type="Proteomes" id="UP000006201"/>
    </source>
</evidence>
<dbReference type="HOGENOM" id="CLU_1957701_0_0_6"/>
<keyword evidence="1" id="KW-0812">Transmembrane</keyword>
<reference evidence="2 3" key="1">
    <citation type="submission" date="2006-02" db="EMBL/GenBank/DDBJ databases">
        <authorList>
            <person name="Moran M.A."/>
            <person name="Kjelleberg S."/>
            <person name="Egan S."/>
            <person name="Saunders N."/>
            <person name="Thomas T."/>
            <person name="Ferriera S."/>
            <person name="Johnson J."/>
            <person name="Kravitz S."/>
            <person name="Halpern A."/>
            <person name="Remington K."/>
            <person name="Beeson K."/>
            <person name="Tran B."/>
            <person name="Rogers Y.-H."/>
            <person name="Friedman R."/>
            <person name="Venter J.C."/>
        </authorList>
    </citation>
    <scope>NUCLEOTIDE SEQUENCE [LARGE SCALE GENOMIC DNA]</scope>
    <source>
        <strain evidence="2 3">D2</strain>
    </source>
</reference>
<dbReference type="Proteomes" id="UP000006201">
    <property type="component" value="Unassembled WGS sequence"/>
</dbReference>